<dbReference type="Pfam" id="PF15889">
    <property type="entry name" value="DUF4738"/>
    <property type="match status" value="1"/>
</dbReference>
<organism evidence="1 2">
    <name type="scientific">Hallella faecis</name>
    <dbReference type="NCBI Taxonomy" id="2841596"/>
    <lineage>
        <taxon>Bacteria</taxon>
        <taxon>Pseudomonadati</taxon>
        <taxon>Bacteroidota</taxon>
        <taxon>Bacteroidia</taxon>
        <taxon>Bacteroidales</taxon>
        <taxon>Prevotellaceae</taxon>
        <taxon>Hallella</taxon>
    </lineage>
</organism>
<comment type="caution">
    <text evidence="1">The sequence shown here is derived from an EMBL/GenBank/DDBJ whole genome shotgun (WGS) entry which is preliminary data.</text>
</comment>
<dbReference type="EMBL" id="JBBNFP010000005">
    <property type="protein sequence ID" value="MEQ2485897.1"/>
    <property type="molecule type" value="Genomic_DNA"/>
</dbReference>
<reference evidence="1 2" key="1">
    <citation type="submission" date="2024-04" db="EMBL/GenBank/DDBJ databases">
        <title>Human intestinal bacterial collection.</title>
        <authorList>
            <person name="Pauvert C."/>
            <person name="Hitch T.C.A."/>
            <person name="Clavel T."/>
        </authorList>
    </citation>
    <scope>NUCLEOTIDE SEQUENCE [LARGE SCALE GENOMIC DNA]</scope>
    <source>
        <strain evidence="1 2">CLA-AA-H145</strain>
    </source>
</reference>
<dbReference type="PROSITE" id="PS51257">
    <property type="entry name" value="PROKAR_LIPOPROTEIN"/>
    <property type="match status" value="1"/>
</dbReference>
<gene>
    <name evidence="1" type="ORF">AAAT34_02365</name>
</gene>
<sequence>MKHSLTLIIISLLTAMAVGCKEEKSSQVIIIKKPKVLKSERPQKMGNLVHSQSVNWMGSKYTVEIKRTAADSLPLATDGVKRYYDNTISLRVVRADGSVFFSRKFHKSDFKSYVDDTYYKDGALLGVAFVKAEGNQLTFGASVGSPDPASDEYVPLIVKVDNFGNYSVTKDTKADVNSMNIDPETEDE</sequence>
<dbReference type="InterPro" id="IPR031762">
    <property type="entry name" value="DUF4738"/>
</dbReference>
<dbReference type="Proteomes" id="UP001487296">
    <property type="component" value="Unassembled WGS sequence"/>
</dbReference>
<evidence type="ECO:0000313" key="1">
    <source>
        <dbReference type="EMBL" id="MEQ2485897.1"/>
    </source>
</evidence>
<name>A0ABV1FNB5_9BACT</name>
<proteinExistence type="predicted"/>
<accession>A0ABV1FNB5</accession>
<dbReference type="RefSeq" id="WP_215758955.1">
    <property type="nucleotide sequence ID" value="NZ_JAHKBE010000004.1"/>
</dbReference>
<dbReference type="Gene3D" id="2.40.128.510">
    <property type="entry name" value="Protein of unknown function DUF4738"/>
    <property type="match status" value="1"/>
</dbReference>
<evidence type="ECO:0000313" key="2">
    <source>
        <dbReference type="Proteomes" id="UP001487296"/>
    </source>
</evidence>
<protein>
    <submittedName>
        <fullName evidence="1">DUF4738 domain-containing protein</fullName>
    </submittedName>
</protein>
<keyword evidence="2" id="KW-1185">Reference proteome</keyword>